<evidence type="ECO:0000313" key="4">
    <source>
        <dbReference type="EMBL" id="OZC03276.1"/>
    </source>
</evidence>
<dbReference type="Proteomes" id="UP000216446">
    <property type="component" value="Unassembled WGS sequence"/>
</dbReference>
<organism evidence="4 5">
    <name type="scientific">Rubricoccus marinus</name>
    <dbReference type="NCBI Taxonomy" id="716817"/>
    <lineage>
        <taxon>Bacteria</taxon>
        <taxon>Pseudomonadati</taxon>
        <taxon>Rhodothermota</taxon>
        <taxon>Rhodothermia</taxon>
        <taxon>Rhodothermales</taxon>
        <taxon>Rubricoccaceae</taxon>
        <taxon>Rubricoccus</taxon>
    </lineage>
</organism>
<evidence type="ECO:0000313" key="5">
    <source>
        <dbReference type="Proteomes" id="UP000216446"/>
    </source>
</evidence>
<feature type="chain" id="PRO_5012694970" description="SGNH hydrolase-type esterase domain-containing protein" evidence="2">
    <location>
        <begin position="22"/>
        <end position="252"/>
    </location>
</feature>
<dbReference type="GO" id="GO:0004622">
    <property type="term" value="F:phosphatidylcholine lysophospholipase activity"/>
    <property type="evidence" value="ECO:0007669"/>
    <property type="project" value="TreeGrafter"/>
</dbReference>
<dbReference type="PROSITE" id="PS01098">
    <property type="entry name" value="LIPASE_GDSL_SER"/>
    <property type="match status" value="1"/>
</dbReference>
<dbReference type="SUPFAM" id="SSF52266">
    <property type="entry name" value="SGNH hydrolase"/>
    <property type="match status" value="1"/>
</dbReference>
<reference evidence="4 5" key="1">
    <citation type="submission" date="2016-11" db="EMBL/GenBank/DDBJ databases">
        <title>Study of marine rhodopsin-containing bacteria.</title>
        <authorList>
            <person name="Yoshizawa S."/>
            <person name="Kumagai Y."/>
            <person name="Kogure K."/>
        </authorList>
    </citation>
    <scope>NUCLEOTIDE SEQUENCE [LARGE SCALE GENOMIC DNA]</scope>
    <source>
        <strain evidence="4 5">SG-29</strain>
    </source>
</reference>
<dbReference type="CDD" id="cd01822">
    <property type="entry name" value="Lysophospholipase_L1_like"/>
    <property type="match status" value="1"/>
</dbReference>
<evidence type="ECO:0000256" key="2">
    <source>
        <dbReference type="SAM" id="SignalP"/>
    </source>
</evidence>
<feature type="compositionally biased region" description="Polar residues" evidence="1">
    <location>
        <begin position="33"/>
        <end position="44"/>
    </location>
</feature>
<dbReference type="Pfam" id="PF13472">
    <property type="entry name" value="Lipase_GDSL_2"/>
    <property type="match status" value="1"/>
</dbReference>
<keyword evidence="2" id="KW-0732">Signal</keyword>
<protein>
    <recommendedName>
        <fullName evidence="3">SGNH hydrolase-type esterase domain-containing protein</fullName>
    </recommendedName>
</protein>
<dbReference type="GO" id="GO:0006629">
    <property type="term" value="P:lipid metabolic process"/>
    <property type="evidence" value="ECO:0007669"/>
    <property type="project" value="InterPro"/>
</dbReference>
<feature type="region of interest" description="Disordered" evidence="1">
    <location>
        <begin position="17"/>
        <end position="55"/>
    </location>
</feature>
<dbReference type="PANTHER" id="PTHR30383:SF24">
    <property type="entry name" value="THIOESTERASE 1_PROTEASE 1_LYSOPHOSPHOLIPASE L1"/>
    <property type="match status" value="1"/>
</dbReference>
<dbReference type="EMBL" id="MQWB01000001">
    <property type="protein sequence ID" value="OZC03276.1"/>
    <property type="molecule type" value="Genomic_DNA"/>
</dbReference>
<evidence type="ECO:0000256" key="1">
    <source>
        <dbReference type="SAM" id="MobiDB-lite"/>
    </source>
</evidence>
<dbReference type="AlphaFoldDB" id="A0A259U018"/>
<dbReference type="InParanoid" id="A0A259U018"/>
<dbReference type="OrthoDB" id="9786188at2"/>
<name>A0A259U018_9BACT</name>
<dbReference type="Gene3D" id="3.40.50.1110">
    <property type="entry name" value="SGNH hydrolase"/>
    <property type="match status" value="1"/>
</dbReference>
<gene>
    <name evidence="4" type="ORF">BSZ36_09975</name>
</gene>
<proteinExistence type="predicted"/>
<dbReference type="InterPro" id="IPR036514">
    <property type="entry name" value="SGNH_hydro_sf"/>
</dbReference>
<dbReference type="InterPro" id="IPR051532">
    <property type="entry name" value="Ester_Hydrolysis_Enzymes"/>
</dbReference>
<feature type="domain" description="SGNH hydrolase-type esterase" evidence="3">
    <location>
        <begin position="64"/>
        <end position="230"/>
    </location>
</feature>
<accession>A0A259U018</accession>
<dbReference type="InterPro" id="IPR013830">
    <property type="entry name" value="SGNH_hydro"/>
</dbReference>
<dbReference type="InterPro" id="IPR008265">
    <property type="entry name" value="Lipase_GDSL_AS"/>
</dbReference>
<dbReference type="FunCoup" id="A0A259U018">
    <property type="interactions" value="58"/>
</dbReference>
<dbReference type="RefSeq" id="WP_094548458.1">
    <property type="nucleotide sequence ID" value="NZ_MQWB01000001.1"/>
</dbReference>
<comment type="caution">
    <text evidence="4">The sequence shown here is derived from an EMBL/GenBank/DDBJ whole genome shotgun (WGS) entry which is preliminary data.</text>
</comment>
<dbReference type="PANTHER" id="PTHR30383">
    <property type="entry name" value="THIOESTERASE 1/PROTEASE 1/LYSOPHOSPHOLIPASE L1"/>
    <property type="match status" value="1"/>
</dbReference>
<feature type="signal peptide" evidence="2">
    <location>
        <begin position="1"/>
        <end position="21"/>
    </location>
</feature>
<dbReference type="PROSITE" id="PS51257">
    <property type="entry name" value="PROKAR_LIPOPROTEIN"/>
    <property type="match status" value="1"/>
</dbReference>
<keyword evidence="5" id="KW-1185">Reference proteome</keyword>
<sequence length="252" mass="25909">MRFSLLVLLAAGLAGCGGSDAPEPPTSDVPSEPSATATVASPSTPDLPGNPTPEAASDTLTVVFFGDSLTAGYGLANPDETAYPALLAGKMEASGVPARVVNAGLSGETSAGGLRRVDWILSRNTPDVFMLALGANDMLRGQPPAETEKNLRATLDKVREVAPEARLVVAGLEALPNLGAAYGDAYRQVFRDVAADYDAAFLPFLLDGVAGDPALNQQDGVHPTARGHQIMAATVWETLQPVVSEAASGARS</sequence>
<evidence type="ECO:0000259" key="3">
    <source>
        <dbReference type="Pfam" id="PF13472"/>
    </source>
</evidence>